<sequence length="152" mass="16981">MRFNILVLVPTIVALASYVQGHSDSHLRRSEIVGELAEISTRGLIDELSSRLEARAGNDDKSPPPSTEYDACKEGIREGKRWHAHAHGSFHACCPTIDKVWCTGVSRYVRHQQQLSPVMRRQDPVTMALPTEALCSRLAFVGLSRARGRDFK</sequence>
<evidence type="ECO:0000313" key="2">
    <source>
        <dbReference type="EMBL" id="KAF6743143.1"/>
    </source>
</evidence>
<dbReference type="Proteomes" id="UP000521943">
    <property type="component" value="Unassembled WGS sequence"/>
</dbReference>
<keyword evidence="3" id="KW-1185">Reference proteome</keyword>
<accession>A0A8H6HA19</accession>
<gene>
    <name evidence="2" type="ORF">DFP72DRAFT_859523</name>
</gene>
<evidence type="ECO:0000256" key="1">
    <source>
        <dbReference type="SAM" id="SignalP"/>
    </source>
</evidence>
<dbReference type="AlphaFoldDB" id="A0A8H6HA19"/>
<proteinExistence type="predicted"/>
<protein>
    <submittedName>
        <fullName evidence="2">Uncharacterized protein</fullName>
    </submittedName>
</protein>
<reference evidence="2 3" key="1">
    <citation type="submission" date="2020-07" db="EMBL/GenBank/DDBJ databases">
        <title>Comparative genomics of pyrophilous fungi reveals a link between fire events and developmental genes.</title>
        <authorList>
            <consortium name="DOE Joint Genome Institute"/>
            <person name="Steindorff A.S."/>
            <person name="Carver A."/>
            <person name="Calhoun S."/>
            <person name="Stillman K."/>
            <person name="Liu H."/>
            <person name="Lipzen A."/>
            <person name="Pangilinan J."/>
            <person name="Labutti K."/>
            <person name="Bruns T.D."/>
            <person name="Grigoriev I.V."/>
        </authorList>
    </citation>
    <scope>NUCLEOTIDE SEQUENCE [LARGE SCALE GENOMIC DNA]</scope>
    <source>
        <strain evidence="2 3">CBS 144469</strain>
    </source>
</reference>
<feature type="chain" id="PRO_5034765764" evidence="1">
    <location>
        <begin position="22"/>
        <end position="152"/>
    </location>
</feature>
<keyword evidence="1" id="KW-0732">Signal</keyword>
<comment type="caution">
    <text evidence="2">The sequence shown here is derived from an EMBL/GenBank/DDBJ whole genome shotgun (WGS) entry which is preliminary data.</text>
</comment>
<evidence type="ECO:0000313" key="3">
    <source>
        <dbReference type="Proteomes" id="UP000521943"/>
    </source>
</evidence>
<organism evidence="2 3">
    <name type="scientific">Ephemerocybe angulata</name>
    <dbReference type="NCBI Taxonomy" id="980116"/>
    <lineage>
        <taxon>Eukaryota</taxon>
        <taxon>Fungi</taxon>
        <taxon>Dikarya</taxon>
        <taxon>Basidiomycota</taxon>
        <taxon>Agaricomycotina</taxon>
        <taxon>Agaricomycetes</taxon>
        <taxon>Agaricomycetidae</taxon>
        <taxon>Agaricales</taxon>
        <taxon>Agaricineae</taxon>
        <taxon>Psathyrellaceae</taxon>
        <taxon>Ephemerocybe</taxon>
    </lineage>
</organism>
<feature type="signal peptide" evidence="1">
    <location>
        <begin position="1"/>
        <end position="21"/>
    </location>
</feature>
<dbReference type="EMBL" id="JACGCI010000158">
    <property type="protein sequence ID" value="KAF6743143.1"/>
    <property type="molecule type" value="Genomic_DNA"/>
</dbReference>
<name>A0A8H6HA19_9AGAR</name>